<proteinExistence type="inferred from homology"/>
<evidence type="ECO:0000259" key="17">
    <source>
        <dbReference type="PROSITE" id="PS50222"/>
    </source>
</evidence>
<keyword evidence="10" id="KW-0677">Repeat</keyword>
<dbReference type="InterPro" id="IPR018247">
    <property type="entry name" value="EF_Hand_1_Ca_BS"/>
</dbReference>
<evidence type="ECO:0000256" key="8">
    <source>
        <dbReference type="ARBA" id="ARBA00022707"/>
    </source>
</evidence>
<dbReference type="InterPro" id="IPR051875">
    <property type="entry name" value="Calcineurin_B_homologous"/>
</dbReference>
<dbReference type="Ensembl" id="ENSMMMT00000007679.1">
    <property type="protein sequence ID" value="ENSMMMP00000006766.1"/>
    <property type="gene ID" value="ENSMMMG00000006065.1"/>
</dbReference>
<evidence type="ECO:0000256" key="14">
    <source>
        <dbReference type="ARBA" id="ARBA00023242"/>
    </source>
</evidence>
<keyword evidence="19" id="KW-1185">Reference proteome</keyword>
<dbReference type="GO" id="GO:0005509">
    <property type="term" value="F:calcium ion binding"/>
    <property type="evidence" value="ECO:0007669"/>
    <property type="project" value="InterPro"/>
</dbReference>
<comment type="subcellular location">
    <subcellularLocation>
        <location evidence="2">Cell membrane</location>
    </subcellularLocation>
    <subcellularLocation>
        <location evidence="3">Cytoplasm</location>
    </subcellularLocation>
    <subcellularLocation>
        <location evidence="1">Nucleus</location>
    </subcellularLocation>
</comment>
<evidence type="ECO:0000256" key="4">
    <source>
        <dbReference type="ARBA" id="ARBA00022448"/>
    </source>
</evidence>
<keyword evidence="7" id="KW-0597">Phosphoprotein</keyword>
<dbReference type="Pfam" id="PF13499">
    <property type="entry name" value="EF-hand_7"/>
    <property type="match status" value="1"/>
</dbReference>
<dbReference type="PROSITE" id="PS50222">
    <property type="entry name" value="EF_HAND_2"/>
    <property type="match status" value="3"/>
</dbReference>
<evidence type="ECO:0000256" key="3">
    <source>
        <dbReference type="ARBA" id="ARBA00004496"/>
    </source>
</evidence>
<keyword evidence="4" id="KW-0813">Transport</keyword>
<evidence type="ECO:0000256" key="15">
    <source>
        <dbReference type="ARBA" id="ARBA00023288"/>
    </source>
</evidence>
<evidence type="ECO:0000256" key="2">
    <source>
        <dbReference type="ARBA" id="ARBA00004236"/>
    </source>
</evidence>
<comment type="similarity">
    <text evidence="16">Belongs to the calcineurin regulatory subunit family. CHP subfamily.</text>
</comment>
<dbReference type="SMART" id="SM00054">
    <property type="entry name" value="EFh"/>
    <property type="match status" value="2"/>
</dbReference>
<keyword evidence="13" id="KW-0472">Membrane</keyword>
<evidence type="ECO:0000256" key="11">
    <source>
        <dbReference type="ARBA" id="ARBA00022837"/>
    </source>
</evidence>
<keyword evidence="15" id="KW-0449">Lipoprotein</keyword>
<dbReference type="FunFam" id="1.10.238.10:FF:000093">
    <property type="entry name" value="Calcineurin B homologous protein 1"/>
    <property type="match status" value="1"/>
</dbReference>
<evidence type="ECO:0000256" key="7">
    <source>
        <dbReference type="ARBA" id="ARBA00022553"/>
    </source>
</evidence>
<evidence type="ECO:0000256" key="9">
    <source>
        <dbReference type="ARBA" id="ARBA00022723"/>
    </source>
</evidence>
<feature type="domain" description="EF-hand" evidence="17">
    <location>
        <begin position="112"/>
        <end position="147"/>
    </location>
</feature>
<evidence type="ECO:0000313" key="18">
    <source>
        <dbReference type="Ensembl" id="ENSMMMP00000006766.1"/>
    </source>
</evidence>
<feature type="domain" description="EF-hand" evidence="17">
    <location>
        <begin position="153"/>
        <end position="188"/>
    </location>
</feature>
<keyword evidence="6" id="KW-0963">Cytoplasm</keyword>
<evidence type="ECO:0000256" key="16">
    <source>
        <dbReference type="ARBA" id="ARBA00038164"/>
    </source>
</evidence>
<dbReference type="Proteomes" id="UP000694407">
    <property type="component" value="Unplaced"/>
</dbReference>
<keyword evidence="12" id="KW-0653">Protein transport</keyword>
<dbReference type="GO" id="GO:0005737">
    <property type="term" value="C:cytoplasm"/>
    <property type="evidence" value="ECO:0007669"/>
    <property type="project" value="UniProtKB-SubCell"/>
</dbReference>
<evidence type="ECO:0000256" key="12">
    <source>
        <dbReference type="ARBA" id="ARBA00022927"/>
    </source>
</evidence>
<dbReference type="Gene3D" id="1.10.238.10">
    <property type="entry name" value="EF-hand"/>
    <property type="match status" value="1"/>
</dbReference>
<keyword evidence="9" id="KW-0479">Metal-binding</keyword>
<dbReference type="InterPro" id="IPR002048">
    <property type="entry name" value="EF_hand_dom"/>
</dbReference>
<dbReference type="CDD" id="cd00051">
    <property type="entry name" value="EFh"/>
    <property type="match status" value="1"/>
</dbReference>
<dbReference type="GO" id="GO:0015031">
    <property type="term" value="P:protein transport"/>
    <property type="evidence" value="ECO:0007669"/>
    <property type="project" value="UniProtKB-KW"/>
</dbReference>
<keyword evidence="14" id="KW-0539">Nucleus</keyword>
<keyword evidence="5" id="KW-1003">Cell membrane</keyword>
<organism evidence="18 19">
    <name type="scientific">Marmota marmota marmota</name>
    <name type="common">Alpine marmot</name>
    <dbReference type="NCBI Taxonomy" id="9994"/>
    <lineage>
        <taxon>Eukaryota</taxon>
        <taxon>Metazoa</taxon>
        <taxon>Chordata</taxon>
        <taxon>Craniata</taxon>
        <taxon>Vertebrata</taxon>
        <taxon>Euteleostomi</taxon>
        <taxon>Mammalia</taxon>
        <taxon>Eutheria</taxon>
        <taxon>Euarchontoglires</taxon>
        <taxon>Glires</taxon>
        <taxon>Rodentia</taxon>
        <taxon>Sciuromorpha</taxon>
        <taxon>Sciuridae</taxon>
        <taxon>Xerinae</taxon>
        <taxon>Marmotini</taxon>
        <taxon>Marmota</taxon>
    </lineage>
</organism>
<dbReference type="InterPro" id="IPR011992">
    <property type="entry name" value="EF-hand-dom_pair"/>
</dbReference>
<dbReference type="AlphaFoldDB" id="A0A8C6EQ84"/>
<keyword evidence="8" id="KW-0519">Myristate</keyword>
<feature type="domain" description="EF-hand" evidence="17">
    <location>
        <begin position="28"/>
        <end position="63"/>
    </location>
</feature>
<dbReference type="SUPFAM" id="SSF47473">
    <property type="entry name" value="EF-hand"/>
    <property type="match status" value="1"/>
</dbReference>
<evidence type="ECO:0000256" key="6">
    <source>
        <dbReference type="ARBA" id="ARBA00022490"/>
    </source>
</evidence>
<evidence type="ECO:0000256" key="1">
    <source>
        <dbReference type="ARBA" id="ARBA00004123"/>
    </source>
</evidence>
<name>A0A8C6EQ84_MARMA</name>
<reference evidence="18" key="1">
    <citation type="submission" date="2025-08" db="UniProtKB">
        <authorList>
            <consortium name="Ensembl"/>
        </authorList>
    </citation>
    <scope>IDENTIFICATION</scope>
</reference>
<dbReference type="PROSITE" id="PS00018">
    <property type="entry name" value="EF_HAND_1"/>
    <property type="match status" value="1"/>
</dbReference>
<evidence type="ECO:0000256" key="10">
    <source>
        <dbReference type="ARBA" id="ARBA00022737"/>
    </source>
</evidence>
<sequence>MGSQASMLLRNEELEAIKKETGTGFSHSQIAHLYRRFTTLDKEESGSLSREDFQRIPELAINPLGDRIISAFFPDGEDQVNFRGFIRILAHFRLIDNDVKNKDVIGFEPLNSRINKLRFAFQLYNLDKDDKISRSELLQVLHMMVGVNISDEQLGIIADRTIQEADQDGDGTISFTEFVNILEKVHIEQKMSIQFLD</sequence>
<dbReference type="GeneTree" id="ENSGT00940000154629"/>
<accession>A0A8C6EQ84</accession>
<keyword evidence="11" id="KW-0106">Calcium</keyword>
<reference evidence="18" key="2">
    <citation type="submission" date="2025-09" db="UniProtKB">
        <authorList>
            <consortium name="Ensembl"/>
        </authorList>
    </citation>
    <scope>IDENTIFICATION</scope>
</reference>
<evidence type="ECO:0000313" key="19">
    <source>
        <dbReference type="Proteomes" id="UP000694407"/>
    </source>
</evidence>
<evidence type="ECO:0000256" key="5">
    <source>
        <dbReference type="ARBA" id="ARBA00022475"/>
    </source>
</evidence>
<dbReference type="PANTHER" id="PTHR46002">
    <property type="entry name" value="EG:114D9.1 PROTEIN-RELATED"/>
    <property type="match status" value="1"/>
</dbReference>
<dbReference type="GO" id="GO:0005634">
    <property type="term" value="C:nucleus"/>
    <property type="evidence" value="ECO:0007669"/>
    <property type="project" value="UniProtKB-SubCell"/>
</dbReference>
<protein>
    <recommendedName>
        <fullName evidence="17">EF-hand domain-containing protein</fullName>
    </recommendedName>
</protein>
<evidence type="ECO:0000256" key="13">
    <source>
        <dbReference type="ARBA" id="ARBA00023136"/>
    </source>
</evidence>
<dbReference type="GO" id="GO:0005886">
    <property type="term" value="C:plasma membrane"/>
    <property type="evidence" value="ECO:0007669"/>
    <property type="project" value="UniProtKB-SubCell"/>
</dbReference>